<gene>
    <name evidence="1" type="ORF">ABID21_004295</name>
</gene>
<comment type="caution">
    <text evidence="1">The sequence shown here is derived from an EMBL/GenBank/DDBJ whole genome shotgun (WGS) entry which is preliminary data.</text>
</comment>
<evidence type="ECO:0008006" key="3">
    <source>
        <dbReference type="Google" id="ProtNLM"/>
    </source>
</evidence>
<sequence length="111" mass="12082">MKTPVLAQSAGTMRDTAPIISSDDALSDGEELTVACEAADAEAAFYTETMQGIHDARPRETLSGEDSHTGYVPDDLGAPLRCRVALILTERSSMLRMFKWSLMSLRPTYGL</sequence>
<name>A0ABV2HC94_9HYPH</name>
<dbReference type="Proteomes" id="UP001549031">
    <property type="component" value="Unassembled WGS sequence"/>
</dbReference>
<reference evidence="1 2" key="1">
    <citation type="submission" date="2024-06" db="EMBL/GenBank/DDBJ databases">
        <title>Genomic Encyclopedia of Type Strains, Phase IV (KMG-IV): sequencing the most valuable type-strain genomes for metagenomic binning, comparative biology and taxonomic classification.</title>
        <authorList>
            <person name="Goeker M."/>
        </authorList>
    </citation>
    <scope>NUCLEOTIDE SEQUENCE [LARGE SCALE GENOMIC DNA]</scope>
    <source>
        <strain evidence="1 2">DSM 105042</strain>
    </source>
</reference>
<keyword evidence="2" id="KW-1185">Reference proteome</keyword>
<organism evidence="1 2">
    <name type="scientific">Pseudorhizobium tarimense</name>
    <dbReference type="NCBI Taxonomy" id="1079109"/>
    <lineage>
        <taxon>Bacteria</taxon>
        <taxon>Pseudomonadati</taxon>
        <taxon>Pseudomonadota</taxon>
        <taxon>Alphaproteobacteria</taxon>
        <taxon>Hyphomicrobiales</taxon>
        <taxon>Rhizobiaceae</taxon>
        <taxon>Rhizobium/Agrobacterium group</taxon>
        <taxon>Pseudorhizobium</taxon>
    </lineage>
</organism>
<accession>A0ABV2HC94</accession>
<proteinExistence type="predicted"/>
<protein>
    <recommendedName>
        <fullName evidence="3">Ig-like domain-containing protein</fullName>
    </recommendedName>
</protein>
<dbReference type="EMBL" id="JBEPLJ010000020">
    <property type="protein sequence ID" value="MET3588162.1"/>
    <property type="molecule type" value="Genomic_DNA"/>
</dbReference>
<evidence type="ECO:0000313" key="1">
    <source>
        <dbReference type="EMBL" id="MET3588162.1"/>
    </source>
</evidence>
<evidence type="ECO:0000313" key="2">
    <source>
        <dbReference type="Proteomes" id="UP001549031"/>
    </source>
</evidence>